<reference evidence="1 2" key="1">
    <citation type="submission" date="2024-11" db="EMBL/GenBank/DDBJ databases">
        <title>Adaptive evolution of stress response genes in parasites aligns with host niche diversity.</title>
        <authorList>
            <person name="Hahn C."/>
            <person name="Resl P."/>
        </authorList>
    </citation>
    <scope>NUCLEOTIDE SEQUENCE [LARGE SCALE GENOMIC DNA]</scope>
    <source>
        <strain evidence="1">EGGRZ-B1_66</strain>
        <tissue evidence="1">Body</tissue>
    </source>
</reference>
<accession>A0ABD2PRB6</accession>
<dbReference type="AlphaFoldDB" id="A0ABD2PRB6"/>
<protein>
    <submittedName>
        <fullName evidence="1">Uncharacterized protein</fullName>
    </submittedName>
</protein>
<comment type="caution">
    <text evidence="1">The sequence shown here is derived from an EMBL/GenBank/DDBJ whole genome shotgun (WGS) entry which is preliminary data.</text>
</comment>
<feature type="non-terminal residue" evidence="1">
    <location>
        <position position="150"/>
    </location>
</feature>
<evidence type="ECO:0000313" key="2">
    <source>
        <dbReference type="Proteomes" id="UP001626550"/>
    </source>
</evidence>
<sequence>LQTLIVGRLTEERVTDDGLRVKTVQLANRARVLKPFKARGNRLMRIRRNQPNLGSSFPKYATISCDCPVLDALLTSTSYGSSQRRFYGRWLMMGSLSRDGQTLHVDFLTKMSPEKAELRKMTKQLMVAQNSLCASSRQRFIREQHQFANK</sequence>
<gene>
    <name evidence="1" type="ORF">Ciccas_011405</name>
</gene>
<proteinExistence type="predicted"/>
<dbReference type="Proteomes" id="UP001626550">
    <property type="component" value="Unassembled WGS sequence"/>
</dbReference>
<keyword evidence="2" id="KW-1185">Reference proteome</keyword>
<name>A0ABD2PRB6_9PLAT</name>
<dbReference type="EMBL" id="JBJKFK010003304">
    <property type="protein sequence ID" value="KAL3310036.1"/>
    <property type="molecule type" value="Genomic_DNA"/>
</dbReference>
<feature type="non-terminal residue" evidence="1">
    <location>
        <position position="1"/>
    </location>
</feature>
<evidence type="ECO:0000313" key="1">
    <source>
        <dbReference type="EMBL" id="KAL3310036.1"/>
    </source>
</evidence>
<organism evidence="1 2">
    <name type="scientific">Cichlidogyrus casuarinus</name>
    <dbReference type="NCBI Taxonomy" id="1844966"/>
    <lineage>
        <taxon>Eukaryota</taxon>
        <taxon>Metazoa</taxon>
        <taxon>Spiralia</taxon>
        <taxon>Lophotrochozoa</taxon>
        <taxon>Platyhelminthes</taxon>
        <taxon>Monogenea</taxon>
        <taxon>Monopisthocotylea</taxon>
        <taxon>Dactylogyridea</taxon>
        <taxon>Ancyrocephalidae</taxon>
        <taxon>Cichlidogyrus</taxon>
    </lineage>
</organism>